<gene>
    <name evidence="4" type="primary">WBGene00098614</name>
</gene>
<dbReference type="InterPro" id="IPR000536">
    <property type="entry name" value="Nucl_hrmn_rcpt_lig-bd"/>
</dbReference>
<dbReference type="OrthoDB" id="10018779at2759"/>
<evidence type="ECO:0000256" key="2">
    <source>
        <dbReference type="ARBA" id="ARBA00023163"/>
    </source>
</evidence>
<proteinExistence type="predicted"/>
<evidence type="ECO:0000256" key="1">
    <source>
        <dbReference type="ARBA" id="ARBA00023015"/>
    </source>
</evidence>
<dbReference type="AlphaFoldDB" id="A0A2A6CLH7"/>
<sequence>MEGWPMNIYRELYSVHIDTLYPMFCAFGVECFTFFTNVFSSLLQLRLDEQITIFKHFMPKLSMFECYHRSRLIWKEHGRYTMISMVTCFDSELGIDGDTGRFENSSFLSSSASSYAADHNAILQPLFNRIELMEEELHALIALLLCEIDVPLSDEAHQYLDDYRAEALEDLQTYYREELGMEDYSRRLGNLMTLSHTVQECKSRFLVFFRFAATIFDIHMEHKEGIVNGLTIVAFPLQILAWIIFADRSNLISPHATEPTIDGSPILLSIFVHVLYYVRVIIRGERQYKTHFFLDEVIVAVAIWVTFIAKLFGYFPEFCIFISQPVGLYIKNRTEKTEDDAVYVIDDKKNVRFKKWFMNIVVVFAFPTQLVFYTSMLISSYGVLVVLTIVGLIVSITAHFLYFHNVIWKGQQQYKAHFFYFENDNAESTKRAEINFYNMPREFTAFPVVAKTMMS</sequence>
<keyword evidence="2" id="KW-0804">Transcription</keyword>
<dbReference type="Gene3D" id="1.10.565.10">
    <property type="entry name" value="Retinoid X Receptor"/>
    <property type="match status" value="1"/>
</dbReference>
<protein>
    <submittedName>
        <fullName evidence="4">Nuclear receptor</fullName>
    </submittedName>
</protein>
<evidence type="ECO:0000313" key="4">
    <source>
        <dbReference type="EnsemblMetazoa" id="PPA09060.1"/>
    </source>
</evidence>
<reference evidence="5" key="1">
    <citation type="journal article" date="2008" name="Nat. Genet.">
        <title>The Pristionchus pacificus genome provides a unique perspective on nematode lifestyle and parasitism.</title>
        <authorList>
            <person name="Dieterich C."/>
            <person name="Clifton S.W."/>
            <person name="Schuster L.N."/>
            <person name="Chinwalla A."/>
            <person name="Delehaunty K."/>
            <person name="Dinkelacker I."/>
            <person name="Fulton L."/>
            <person name="Fulton R."/>
            <person name="Godfrey J."/>
            <person name="Minx P."/>
            <person name="Mitreva M."/>
            <person name="Roeseler W."/>
            <person name="Tian H."/>
            <person name="Witte H."/>
            <person name="Yang S.P."/>
            <person name="Wilson R.K."/>
            <person name="Sommer R.J."/>
        </authorList>
    </citation>
    <scope>NUCLEOTIDE SEQUENCE [LARGE SCALE GENOMIC DNA]</scope>
    <source>
        <strain evidence="5">PS312</strain>
    </source>
</reference>
<reference evidence="4" key="2">
    <citation type="submission" date="2022-06" db="UniProtKB">
        <authorList>
            <consortium name="EnsemblMetazoa"/>
        </authorList>
    </citation>
    <scope>IDENTIFICATION</scope>
    <source>
        <strain evidence="4">PS312</strain>
    </source>
</reference>
<dbReference type="EnsemblMetazoa" id="PPA09060.1">
    <property type="protein sequence ID" value="PPA09060.1"/>
    <property type="gene ID" value="WBGene00098614"/>
</dbReference>
<dbReference type="Proteomes" id="UP000005239">
    <property type="component" value="Unassembled WGS sequence"/>
</dbReference>
<dbReference type="PROSITE" id="PS51843">
    <property type="entry name" value="NR_LBD"/>
    <property type="match status" value="1"/>
</dbReference>
<dbReference type="SMART" id="SM00430">
    <property type="entry name" value="HOLI"/>
    <property type="match status" value="1"/>
</dbReference>
<dbReference type="GO" id="GO:0003700">
    <property type="term" value="F:DNA-binding transcription factor activity"/>
    <property type="evidence" value="ECO:0000318"/>
    <property type="project" value="GO_Central"/>
</dbReference>
<evidence type="ECO:0000256" key="3">
    <source>
        <dbReference type="ARBA" id="ARBA00023170"/>
    </source>
</evidence>
<name>A0A2A6CLH7_PRIPA</name>
<keyword evidence="5" id="KW-1185">Reference proteome</keyword>
<evidence type="ECO:0000313" key="5">
    <source>
        <dbReference type="Proteomes" id="UP000005239"/>
    </source>
</evidence>
<dbReference type="Pfam" id="PF00104">
    <property type="entry name" value="Hormone_recep"/>
    <property type="match status" value="1"/>
</dbReference>
<dbReference type="InterPro" id="IPR035500">
    <property type="entry name" value="NHR-like_dom_sf"/>
</dbReference>
<dbReference type="SUPFAM" id="SSF48508">
    <property type="entry name" value="Nuclear receptor ligand-binding domain"/>
    <property type="match status" value="1"/>
</dbReference>
<organism evidence="4 5">
    <name type="scientific">Pristionchus pacificus</name>
    <name type="common">Parasitic nematode worm</name>
    <dbReference type="NCBI Taxonomy" id="54126"/>
    <lineage>
        <taxon>Eukaryota</taxon>
        <taxon>Metazoa</taxon>
        <taxon>Ecdysozoa</taxon>
        <taxon>Nematoda</taxon>
        <taxon>Chromadorea</taxon>
        <taxon>Rhabditida</taxon>
        <taxon>Rhabditina</taxon>
        <taxon>Diplogasteromorpha</taxon>
        <taxon>Diplogasteroidea</taxon>
        <taxon>Neodiplogasteridae</taxon>
        <taxon>Pristionchus</taxon>
    </lineage>
</organism>
<keyword evidence="3" id="KW-0675">Receptor</keyword>
<keyword evidence="1" id="KW-0805">Transcription regulation</keyword>
<dbReference type="PANTHER" id="PTHR46011">
    <property type="entry name" value="NUCLEAR HORMONE RECEPTOR FAMILY MEMBER NHR-86-RELATED"/>
    <property type="match status" value="1"/>
</dbReference>
<accession>A0A8R1U8N5</accession>
<accession>A0A2A6CLH7</accession>
<dbReference type="PANTHER" id="PTHR46011:SF6">
    <property type="entry name" value="HIGH ZINC ACTIVATED NUCLEAR RECEPTOR PROTEIN"/>
    <property type="match status" value="1"/>
</dbReference>
<dbReference type="GO" id="GO:0005634">
    <property type="term" value="C:nucleus"/>
    <property type="evidence" value="ECO:0000318"/>
    <property type="project" value="GO_Central"/>
</dbReference>